<evidence type="ECO:0000313" key="1">
    <source>
        <dbReference type="EMBL" id="BCS89875.1"/>
    </source>
</evidence>
<organism evidence="1 2">
    <name type="scientific">Pseudodesulfovibrio sediminis</name>
    <dbReference type="NCBI Taxonomy" id="2810563"/>
    <lineage>
        <taxon>Bacteria</taxon>
        <taxon>Pseudomonadati</taxon>
        <taxon>Thermodesulfobacteriota</taxon>
        <taxon>Desulfovibrionia</taxon>
        <taxon>Desulfovibrionales</taxon>
        <taxon>Desulfovibrionaceae</taxon>
    </lineage>
</organism>
<evidence type="ECO:0000313" key="2">
    <source>
        <dbReference type="Proteomes" id="UP001053296"/>
    </source>
</evidence>
<sequence length="240" mass="26861">MSGRYALYYAPERESTLDLFGRHFLGRCAETGKRYEQPNLPDAGAEGVHGLTSSPRFYGFHGTIVPPFHLKDSSTPGALLERAQAFARSQPSCDLGTLSVKELGSFIALVPSQTLPVVRLAEAGLRSFHHLREQPSLAEMERRRSRGLTVTQERLLATWGYPYVLEEFRFHLTLTDSIGDTRLRKKMVKSLHGLTAPFSRTTYAIREVCVFYQSDTASPFSLIKRIPFGNTQESVCTTAD</sequence>
<name>A0ABM7PA17_9BACT</name>
<proteinExistence type="predicted"/>
<gene>
    <name evidence="1" type="ORF">PSDVSF_31170</name>
</gene>
<reference evidence="1" key="1">
    <citation type="journal article" date="2022" name="Arch. Microbiol.">
        <title>Pseudodesulfovibrio sediminis sp. nov., a mesophilic and neutrophilic sulfate-reducing bacterium isolated from sediment of a brackish lake.</title>
        <authorList>
            <person name="Takahashi A."/>
            <person name="Kojima H."/>
            <person name="Watanabe M."/>
            <person name="Fukui M."/>
        </authorList>
    </citation>
    <scope>NUCLEOTIDE SEQUENCE</scope>
    <source>
        <strain evidence="1">SF6</strain>
    </source>
</reference>
<dbReference type="InterPro" id="IPR009389">
    <property type="entry name" value="DUF1045"/>
</dbReference>
<evidence type="ECO:0008006" key="3">
    <source>
        <dbReference type="Google" id="ProtNLM"/>
    </source>
</evidence>
<dbReference type="Proteomes" id="UP001053296">
    <property type="component" value="Chromosome"/>
</dbReference>
<keyword evidence="2" id="KW-1185">Reference proteome</keyword>
<dbReference type="EMBL" id="AP024485">
    <property type="protein sequence ID" value="BCS89875.1"/>
    <property type="molecule type" value="Genomic_DNA"/>
</dbReference>
<dbReference type="Pfam" id="PF06299">
    <property type="entry name" value="DUF1045"/>
    <property type="match status" value="1"/>
</dbReference>
<dbReference type="RefSeq" id="WP_229591829.1">
    <property type="nucleotide sequence ID" value="NZ_AP024485.1"/>
</dbReference>
<protein>
    <recommendedName>
        <fullName evidence="3">Phosphonate metabolism protein</fullName>
    </recommendedName>
</protein>
<accession>A0ABM7PA17</accession>